<comment type="caution">
    <text evidence="2">The sequence shown here is derived from an EMBL/GenBank/DDBJ whole genome shotgun (WGS) entry which is preliminary data.</text>
</comment>
<dbReference type="EMBL" id="AGSI01000015">
    <property type="protein sequence ID" value="EIE20409.1"/>
    <property type="molecule type" value="Genomic_DNA"/>
</dbReference>
<reference evidence="2 3" key="1">
    <citation type="journal article" date="2012" name="Genome Biol.">
        <title>The genome of the polar eukaryotic microalga coccomyxa subellipsoidea reveals traits of cold adaptation.</title>
        <authorList>
            <person name="Blanc G."/>
            <person name="Agarkova I."/>
            <person name="Grimwood J."/>
            <person name="Kuo A."/>
            <person name="Brueggeman A."/>
            <person name="Dunigan D."/>
            <person name="Gurnon J."/>
            <person name="Ladunga I."/>
            <person name="Lindquist E."/>
            <person name="Lucas S."/>
            <person name="Pangilinan J."/>
            <person name="Proschold T."/>
            <person name="Salamov A."/>
            <person name="Schmutz J."/>
            <person name="Weeks D."/>
            <person name="Yamada T."/>
            <person name="Claverie J.M."/>
            <person name="Grigoriev I."/>
            <person name="Van Etten J."/>
            <person name="Lomsadze A."/>
            <person name="Borodovsky M."/>
        </authorList>
    </citation>
    <scope>NUCLEOTIDE SEQUENCE [LARGE SCALE GENOMIC DNA]</scope>
    <source>
        <strain evidence="2 3">C-169</strain>
    </source>
</reference>
<proteinExistence type="predicted"/>
<feature type="signal peptide" evidence="1">
    <location>
        <begin position="1"/>
        <end position="20"/>
    </location>
</feature>
<sequence>MAACLLRKFIIFDLLSIYDCGKTPAIIACRKSNNREGGWSNFYCKDGKHTYVAFAPLVPASGNM</sequence>
<accession>I0YPU0</accession>
<dbReference type="KEGG" id="csl:COCSUDRAFT_33966"/>
<keyword evidence="3" id="KW-1185">Reference proteome</keyword>
<evidence type="ECO:0000256" key="1">
    <source>
        <dbReference type="SAM" id="SignalP"/>
    </source>
</evidence>
<feature type="chain" id="PRO_5003636292" evidence="1">
    <location>
        <begin position="21"/>
        <end position="64"/>
    </location>
</feature>
<organism evidence="2 3">
    <name type="scientific">Coccomyxa subellipsoidea (strain C-169)</name>
    <name type="common">Green microalga</name>
    <dbReference type="NCBI Taxonomy" id="574566"/>
    <lineage>
        <taxon>Eukaryota</taxon>
        <taxon>Viridiplantae</taxon>
        <taxon>Chlorophyta</taxon>
        <taxon>core chlorophytes</taxon>
        <taxon>Trebouxiophyceae</taxon>
        <taxon>Trebouxiophyceae incertae sedis</taxon>
        <taxon>Coccomyxaceae</taxon>
        <taxon>Coccomyxa</taxon>
        <taxon>Coccomyxa subellipsoidea</taxon>
    </lineage>
</organism>
<evidence type="ECO:0000313" key="2">
    <source>
        <dbReference type="EMBL" id="EIE20409.1"/>
    </source>
</evidence>
<dbReference type="RefSeq" id="XP_005644953.1">
    <property type="nucleotide sequence ID" value="XM_005644896.1"/>
</dbReference>
<gene>
    <name evidence="2" type="ORF">COCSUDRAFT_33966</name>
</gene>
<dbReference type="AlphaFoldDB" id="I0YPU0"/>
<keyword evidence="1" id="KW-0732">Signal</keyword>
<name>I0YPU0_COCSC</name>
<dbReference type="Proteomes" id="UP000007264">
    <property type="component" value="Unassembled WGS sequence"/>
</dbReference>
<protein>
    <submittedName>
        <fullName evidence="2">Uncharacterized protein</fullName>
    </submittedName>
</protein>
<dbReference type="GeneID" id="17038385"/>
<evidence type="ECO:0000313" key="3">
    <source>
        <dbReference type="Proteomes" id="UP000007264"/>
    </source>
</evidence>